<evidence type="ECO:0000256" key="5">
    <source>
        <dbReference type="ARBA" id="ARBA00022692"/>
    </source>
</evidence>
<dbReference type="PANTHER" id="PTHR30472">
    <property type="entry name" value="FERRIC ENTEROBACTIN TRANSPORT SYSTEM PERMEASE PROTEIN"/>
    <property type="match status" value="1"/>
</dbReference>
<dbReference type="EMBL" id="CYPR01000085">
    <property type="protein sequence ID" value="CUH38126.1"/>
    <property type="molecule type" value="Genomic_DNA"/>
</dbReference>
<dbReference type="Proteomes" id="UP000049455">
    <property type="component" value="Unassembled WGS sequence"/>
</dbReference>
<feature type="transmembrane region" description="Helical" evidence="8">
    <location>
        <begin position="57"/>
        <end position="75"/>
    </location>
</feature>
<evidence type="ECO:0000256" key="4">
    <source>
        <dbReference type="ARBA" id="ARBA00022475"/>
    </source>
</evidence>
<comment type="subcellular location">
    <subcellularLocation>
        <location evidence="1">Cell membrane</location>
        <topology evidence="1">Multi-pass membrane protein</topology>
    </subcellularLocation>
</comment>
<evidence type="ECO:0000256" key="7">
    <source>
        <dbReference type="ARBA" id="ARBA00023136"/>
    </source>
</evidence>
<dbReference type="SUPFAM" id="SSF81345">
    <property type="entry name" value="ABC transporter involved in vitamin B12 uptake, BtuC"/>
    <property type="match status" value="1"/>
</dbReference>
<dbReference type="GO" id="GO:0022857">
    <property type="term" value="F:transmembrane transporter activity"/>
    <property type="evidence" value="ECO:0007669"/>
    <property type="project" value="InterPro"/>
</dbReference>
<name>A0A0M7B9B1_9RHOB</name>
<proteinExistence type="inferred from homology"/>
<keyword evidence="6 8" id="KW-1133">Transmembrane helix</keyword>
<feature type="transmembrane region" description="Helical" evidence="8">
    <location>
        <begin position="24"/>
        <end position="45"/>
    </location>
</feature>
<dbReference type="Gene3D" id="1.10.3470.10">
    <property type="entry name" value="ABC transporter involved in vitamin B12 uptake, BtuC"/>
    <property type="match status" value="1"/>
</dbReference>
<keyword evidence="3" id="KW-0813">Transport</keyword>
<dbReference type="PANTHER" id="PTHR30472:SF25">
    <property type="entry name" value="ABC TRANSPORTER PERMEASE PROTEIN MJ0876-RELATED"/>
    <property type="match status" value="1"/>
</dbReference>
<evidence type="ECO:0000256" key="3">
    <source>
        <dbReference type="ARBA" id="ARBA00022448"/>
    </source>
</evidence>
<sequence length="76" mass="7933">MARPSQRLAGAVEQARIVVWKIRLPRIAGACLVCAVLAAAGANYQALFRSPLVSPDILGVSVGAGLGAFAGIFLWR</sequence>
<dbReference type="STRING" id="313367.JSE7799_01365"/>
<evidence type="ECO:0000256" key="2">
    <source>
        <dbReference type="ARBA" id="ARBA00007935"/>
    </source>
</evidence>
<accession>A0A0M7B9B1</accession>
<evidence type="ECO:0000256" key="1">
    <source>
        <dbReference type="ARBA" id="ARBA00004651"/>
    </source>
</evidence>
<dbReference type="GO" id="GO:0005886">
    <property type="term" value="C:plasma membrane"/>
    <property type="evidence" value="ECO:0007669"/>
    <property type="project" value="UniProtKB-SubCell"/>
</dbReference>
<evidence type="ECO:0000313" key="10">
    <source>
        <dbReference type="Proteomes" id="UP000049455"/>
    </source>
</evidence>
<keyword evidence="10" id="KW-1185">Reference proteome</keyword>
<protein>
    <submittedName>
        <fullName evidence="9">Vitamin B12 import system permease protein BtuC</fullName>
    </submittedName>
</protein>
<reference evidence="9 10" key="1">
    <citation type="submission" date="2015-09" db="EMBL/GenBank/DDBJ databases">
        <authorList>
            <person name="Jackson K.R."/>
            <person name="Lunt B.L."/>
            <person name="Fisher J.N.B."/>
            <person name="Gardner A.V."/>
            <person name="Bailey M.E."/>
            <person name="Deus L.M."/>
            <person name="Earl A.S."/>
            <person name="Gibby P.D."/>
            <person name="Hartmann K.A."/>
            <person name="Liu J.E."/>
            <person name="Manci A.M."/>
            <person name="Nielsen D.A."/>
            <person name="Solomon M.B."/>
            <person name="Breakwell D.P."/>
            <person name="Burnett S.H."/>
            <person name="Grose J.H."/>
        </authorList>
    </citation>
    <scope>NUCLEOTIDE SEQUENCE [LARGE SCALE GENOMIC DNA]</scope>
    <source>
        <strain evidence="9 10">CECT 7799</strain>
    </source>
</reference>
<evidence type="ECO:0000313" key="9">
    <source>
        <dbReference type="EMBL" id="CUH38126.1"/>
    </source>
</evidence>
<dbReference type="Pfam" id="PF01032">
    <property type="entry name" value="FecCD"/>
    <property type="match status" value="1"/>
</dbReference>
<evidence type="ECO:0000256" key="6">
    <source>
        <dbReference type="ARBA" id="ARBA00022989"/>
    </source>
</evidence>
<dbReference type="AlphaFoldDB" id="A0A0M7B9B1"/>
<organism evidence="9 10">
    <name type="scientific">Jannaschia seosinensis</name>
    <dbReference type="NCBI Taxonomy" id="313367"/>
    <lineage>
        <taxon>Bacteria</taxon>
        <taxon>Pseudomonadati</taxon>
        <taxon>Pseudomonadota</taxon>
        <taxon>Alphaproteobacteria</taxon>
        <taxon>Rhodobacterales</taxon>
        <taxon>Roseobacteraceae</taxon>
        <taxon>Jannaschia</taxon>
    </lineage>
</organism>
<dbReference type="InterPro" id="IPR000522">
    <property type="entry name" value="ABC_transptr_permease_BtuC"/>
</dbReference>
<keyword evidence="5 8" id="KW-0812">Transmembrane</keyword>
<gene>
    <name evidence="9" type="primary">btuC</name>
    <name evidence="9" type="ORF">JSE7799_01365</name>
</gene>
<keyword evidence="7 8" id="KW-0472">Membrane</keyword>
<keyword evidence="4" id="KW-1003">Cell membrane</keyword>
<dbReference type="InterPro" id="IPR037294">
    <property type="entry name" value="ABC_BtuC-like"/>
</dbReference>
<evidence type="ECO:0000256" key="8">
    <source>
        <dbReference type="SAM" id="Phobius"/>
    </source>
</evidence>
<comment type="similarity">
    <text evidence="2">Belongs to the binding-protein-dependent transport system permease family. FecCD subfamily.</text>
</comment>